<protein>
    <submittedName>
        <fullName evidence="5">ABC transporter ATP binding protein</fullName>
    </submittedName>
</protein>
<keyword evidence="3" id="KW-0067">ATP-binding</keyword>
<evidence type="ECO:0000313" key="5">
    <source>
        <dbReference type="EMBL" id="EQD79266.1"/>
    </source>
</evidence>
<dbReference type="InterPro" id="IPR050763">
    <property type="entry name" value="ABC_transporter_ATP-binding"/>
</dbReference>
<dbReference type="PANTHER" id="PTHR42711">
    <property type="entry name" value="ABC TRANSPORTER ATP-BINDING PROTEIN"/>
    <property type="match status" value="1"/>
</dbReference>
<dbReference type="GO" id="GO:0016887">
    <property type="term" value="F:ATP hydrolysis activity"/>
    <property type="evidence" value="ECO:0007669"/>
    <property type="project" value="InterPro"/>
</dbReference>
<dbReference type="AlphaFoldDB" id="T1C1B4"/>
<evidence type="ECO:0000256" key="1">
    <source>
        <dbReference type="ARBA" id="ARBA00022448"/>
    </source>
</evidence>
<feature type="domain" description="ABC transporter" evidence="4">
    <location>
        <begin position="10"/>
        <end position="61"/>
    </location>
</feature>
<evidence type="ECO:0000256" key="2">
    <source>
        <dbReference type="ARBA" id="ARBA00022741"/>
    </source>
</evidence>
<name>T1C1B4_9ZZZZ</name>
<proteinExistence type="predicted"/>
<dbReference type="Pfam" id="PF00005">
    <property type="entry name" value="ABC_tran"/>
    <property type="match status" value="1"/>
</dbReference>
<dbReference type="EMBL" id="AUZY01000224">
    <property type="protein sequence ID" value="EQD79266.1"/>
    <property type="molecule type" value="Genomic_DNA"/>
</dbReference>
<sequence>MYESPESVIDANIKKYLQMMDLWEARDRPVGAYSKGMKQKVALARALIHDPRILFLDEPTANLDPEATKTIRDLIVSLKEQGKTILLNTHNLDEAQRICGKIGVLK</sequence>
<keyword evidence="1" id="KW-0813">Transport</keyword>
<accession>T1C1B4</accession>
<dbReference type="PANTHER" id="PTHR42711:SF18">
    <property type="entry name" value="ABC TRANSPORTER, ATP-BINDING PROTEIN"/>
    <property type="match status" value="1"/>
</dbReference>
<comment type="caution">
    <text evidence="5">The sequence shown here is derived from an EMBL/GenBank/DDBJ whole genome shotgun (WGS) entry which is preliminary data.</text>
</comment>
<dbReference type="Gene3D" id="3.40.50.300">
    <property type="entry name" value="P-loop containing nucleotide triphosphate hydrolases"/>
    <property type="match status" value="1"/>
</dbReference>
<reference evidence="5" key="1">
    <citation type="submission" date="2013-08" db="EMBL/GenBank/DDBJ databases">
        <authorList>
            <person name="Mendez C."/>
            <person name="Richter M."/>
            <person name="Ferrer M."/>
            <person name="Sanchez J."/>
        </authorList>
    </citation>
    <scope>NUCLEOTIDE SEQUENCE</scope>
</reference>
<organism evidence="5">
    <name type="scientific">mine drainage metagenome</name>
    <dbReference type="NCBI Taxonomy" id="410659"/>
    <lineage>
        <taxon>unclassified sequences</taxon>
        <taxon>metagenomes</taxon>
        <taxon>ecological metagenomes</taxon>
    </lineage>
</organism>
<evidence type="ECO:0000259" key="4">
    <source>
        <dbReference type="Pfam" id="PF00005"/>
    </source>
</evidence>
<dbReference type="GO" id="GO:0005524">
    <property type="term" value="F:ATP binding"/>
    <property type="evidence" value="ECO:0007669"/>
    <property type="project" value="UniProtKB-KW"/>
</dbReference>
<gene>
    <name evidence="5" type="ORF">B1B_00292</name>
</gene>
<reference evidence="5" key="2">
    <citation type="journal article" date="2014" name="ISME J.">
        <title>Microbial stratification in low pH oxic and suboxic macroscopic growths along an acid mine drainage.</title>
        <authorList>
            <person name="Mendez-Garcia C."/>
            <person name="Mesa V."/>
            <person name="Sprenger R.R."/>
            <person name="Richter M."/>
            <person name="Diez M.S."/>
            <person name="Solano J."/>
            <person name="Bargiela R."/>
            <person name="Golyshina O.V."/>
            <person name="Manteca A."/>
            <person name="Ramos J.L."/>
            <person name="Gallego J.R."/>
            <person name="Llorente I."/>
            <person name="Martins Dos Santos V.A."/>
            <person name="Jensen O.N."/>
            <person name="Pelaez A.I."/>
            <person name="Sanchez J."/>
            <person name="Ferrer M."/>
        </authorList>
    </citation>
    <scope>NUCLEOTIDE SEQUENCE</scope>
</reference>
<evidence type="ECO:0000256" key="3">
    <source>
        <dbReference type="ARBA" id="ARBA00022840"/>
    </source>
</evidence>
<dbReference type="InterPro" id="IPR003439">
    <property type="entry name" value="ABC_transporter-like_ATP-bd"/>
</dbReference>
<feature type="non-terminal residue" evidence="5">
    <location>
        <position position="106"/>
    </location>
</feature>
<keyword evidence="2" id="KW-0547">Nucleotide-binding</keyword>
<dbReference type="InterPro" id="IPR027417">
    <property type="entry name" value="P-loop_NTPase"/>
</dbReference>
<dbReference type="SUPFAM" id="SSF52540">
    <property type="entry name" value="P-loop containing nucleoside triphosphate hydrolases"/>
    <property type="match status" value="1"/>
</dbReference>